<dbReference type="OrthoDB" id="10250282at2759"/>
<keyword evidence="1" id="KW-0378">Hydrolase</keyword>
<evidence type="ECO:0000313" key="3">
    <source>
        <dbReference type="EMBL" id="EGW33832.1"/>
    </source>
</evidence>
<proteinExistence type="predicted"/>
<organism evidence="4">
    <name type="scientific">Spathaspora passalidarum (strain NRRL Y-27907 / 11-Y1)</name>
    <dbReference type="NCBI Taxonomy" id="619300"/>
    <lineage>
        <taxon>Eukaryota</taxon>
        <taxon>Fungi</taxon>
        <taxon>Dikarya</taxon>
        <taxon>Ascomycota</taxon>
        <taxon>Saccharomycotina</taxon>
        <taxon>Pichiomycetes</taxon>
        <taxon>Debaryomycetaceae</taxon>
        <taxon>Spathaspora</taxon>
    </lineage>
</organism>
<dbReference type="GeneID" id="18872816"/>
<keyword evidence="4" id="KW-1185">Reference proteome</keyword>
<dbReference type="PANTHER" id="PTHR23088:SF27">
    <property type="entry name" value="DEAMINATED GLUTATHIONE AMIDASE"/>
    <property type="match status" value="1"/>
</dbReference>
<accession>G3AJ74</accession>
<dbReference type="InterPro" id="IPR045254">
    <property type="entry name" value="Nit1/2_C-N_Hydrolase"/>
</dbReference>
<dbReference type="Gene3D" id="3.60.110.10">
    <property type="entry name" value="Carbon-nitrogen hydrolase"/>
    <property type="match status" value="1"/>
</dbReference>
<dbReference type="KEGG" id="spaa:SPAPADRAFT_59198"/>
<dbReference type="PROSITE" id="PS01227">
    <property type="entry name" value="UPF0012"/>
    <property type="match status" value="1"/>
</dbReference>
<reference evidence="3 4" key="1">
    <citation type="journal article" date="2011" name="Proc. Natl. Acad. Sci. U.S.A.">
        <title>Comparative genomics of xylose-fermenting fungi for enhanced biofuel production.</title>
        <authorList>
            <person name="Wohlbach D.J."/>
            <person name="Kuo A."/>
            <person name="Sato T.K."/>
            <person name="Potts K.M."/>
            <person name="Salamov A.A."/>
            <person name="LaButti K.M."/>
            <person name="Sun H."/>
            <person name="Clum A."/>
            <person name="Pangilinan J.L."/>
            <person name="Lindquist E.A."/>
            <person name="Lucas S."/>
            <person name="Lapidus A."/>
            <person name="Jin M."/>
            <person name="Gunawan C."/>
            <person name="Balan V."/>
            <person name="Dale B.E."/>
            <person name="Jeffries T.W."/>
            <person name="Zinkel R."/>
            <person name="Barry K.W."/>
            <person name="Grigoriev I.V."/>
            <person name="Gasch A.P."/>
        </authorList>
    </citation>
    <scope>NUCLEOTIDE SEQUENCE [LARGE SCALE GENOMIC DNA]</scope>
    <source>
        <strain evidence="4">NRRL Y-27907 / 11-Y1</strain>
    </source>
</reference>
<dbReference type="SUPFAM" id="SSF56317">
    <property type="entry name" value="Carbon-nitrogen hydrolase"/>
    <property type="match status" value="1"/>
</dbReference>
<dbReference type="HOGENOM" id="CLU_030130_1_2_1"/>
<name>G3AJ74_SPAPN</name>
<gene>
    <name evidence="3" type="ORF">SPAPADRAFT_59198</name>
</gene>
<dbReference type="PANTHER" id="PTHR23088">
    <property type="entry name" value="NITRILASE-RELATED"/>
    <property type="match status" value="1"/>
</dbReference>
<evidence type="ECO:0000256" key="1">
    <source>
        <dbReference type="ARBA" id="ARBA00022801"/>
    </source>
</evidence>
<feature type="domain" description="CN hydrolase" evidence="2">
    <location>
        <begin position="3"/>
        <end position="273"/>
    </location>
</feature>
<dbReference type="eggNOG" id="KOG0807">
    <property type="taxonomic scope" value="Eukaryota"/>
</dbReference>
<dbReference type="InterPro" id="IPR036526">
    <property type="entry name" value="C-N_Hydrolase_sf"/>
</dbReference>
<dbReference type="GO" id="GO:0110050">
    <property type="term" value="F:deaminated glutathione amidase activity"/>
    <property type="evidence" value="ECO:0007669"/>
    <property type="project" value="EnsemblFungi"/>
</dbReference>
<dbReference type="FunCoup" id="G3AJ74">
    <property type="interactions" value="89"/>
</dbReference>
<dbReference type="STRING" id="619300.G3AJ74"/>
<dbReference type="GO" id="GO:0043605">
    <property type="term" value="P:amide catabolic process"/>
    <property type="evidence" value="ECO:0007669"/>
    <property type="project" value="EnsemblFungi"/>
</dbReference>
<dbReference type="Pfam" id="PF00795">
    <property type="entry name" value="CN_hydrolase"/>
    <property type="match status" value="1"/>
</dbReference>
<dbReference type="Proteomes" id="UP000000709">
    <property type="component" value="Unassembled WGS sequence"/>
</dbReference>
<dbReference type="OMA" id="MRVAVCQ"/>
<evidence type="ECO:0000313" key="4">
    <source>
        <dbReference type="Proteomes" id="UP000000709"/>
    </source>
</evidence>
<dbReference type="CDD" id="cd07572">
    <property type="entry name" value="nit"/>
    <property type="match status" value="1"/>
</dbReference>
<evidence type="ECO:0000259" key="2">
    <source>
        <dbReference type="PROSITE" id="PS50263"/>
    </source>
</evidence>
<dbReference type="RefSeq" id="XP_007373416.1">
    <property type="nucleotide sequence ID" value="XM_007373354.1"/>
</dbReference>
<dbReference type="PROSITE" id="PS50263">
    <property type="entry name" value="CN_HYDROLASE"/>
    <property type="match status" value="1"/>
</dbReference>
<protein>
    <submittedName>
        <fullName evidence="3">Nitrilase superfamily protein</fullName>
    </submittedName>
</protein>
<dbReference type="InterPro" id="IPR001110">
    <property type="entry name" value="UPF0012_CS"/>
</dbReference>
<dbReference type="InterPro" id="IPR003010">
    <property type="entry name" value="C-N_Hydrolase"/>
</dbReference>
<sequence length="297" mass="33302">MTIKVAVGQLCSSSNLSHNLRTVVKLLKLAQAHNSRILFLPEATDYLSRNATHSKQLSHNVQSQFLTPLLEQIKESNGKTYVSIGVHLPGQERVRNMHLLINPYGEIISSYQKVHLFDVDVPNGPILKESKSVEPGNEIAKPIDIDGFNIGLGICYDIRFPEFALSLRESGAHVLTYPSAFTTRTGTDHWELLSRGRAVDTQCFVINAAQCGTHDVNADGESQDSDVKRISYGESIIIDPWGKVLSRAKKYTDELIKDEEGDYYDIIYAELDIDSLTKVRKNMPVMQHRKPSVYSEN</sequence>
<dbReference type="AlphaFoldDB" id="G3AJ74"/>
<dbReference type="EMBL" id="GL996500">
    <property type="protein sequence ID" value="EGW33832.1"/>
    <property type="molecule type" value="Genomic_DNA"/>
</dbReference>
<dbReference type="InParanoid" id="G3AJ74"/>